<evidence type="ECO:0000256" key="1">
    <source>
        <dbReference type="ARBA" id="ARBA00004123"/>
    </source>
</evidence>
<dbReference type="InterPro" id="IPR000629">
    <property type="entry name" value="RNA-helicase_DEAD-box_CS"/>
</dbReference>
<dbReference type="FunFam" id="3.40.50.300:FF:000008">
    <property type="entry name" value="ATP-dependent RNA helicase RhlB"/>
    <property type="match status" value="1"/>
</dbReference>
<dbReference type="SUPFAM" id="SSF52540">
    <property type="entry name" value="P-loop containing nucleoside triphosphate hydrolases"/>
    <property type="match status" value="2"/>
</dbReference>
<dbReference type="GO" id="GO:0016787">
    <property type="term" value="F:hydrolase activity"/>
    <property type="evidence" value="ECO:0007669"/>
    <property type="project" value="UniProtKB-KW"/>
</dbReference>
<dbReference type="SUPFAM" id="SSF53613">
    <property type="entry name" value="Ribokinase-like"/>
    <property type="match status" value="1"/>
</dbReference>
<dbReference type="GO" id="GO:0002151">
    <property type="term" value="F:G-quadruplex RNA binding"/>
    <property type="evidence" value="ECO:0007669"/>
    <property type="project" value="EnsemblFungi"/>
</dbReference>
<feature type="domain" description="Helicase ATP-binding" evidence="12">
    <location>
        <begin position="314"/>
        <end position="489"/>
    </location>
</feature>
<keyword evidence="6 10" id="KW-0067">ATP-binding</keyword>
<evidence type="ECO:0000256" key="9">
    <source>
        <dbReference type="PROSITE-ProRule" id="PRU00552"/>
    </source>
</evidence>
<feature type="domain" description="Helicase C-terminal" evidence="13">
    <location>
        <begin position="126"/>
        <end position="313"/>
    </location>
</feature>
<comment type="subcellular location">
    <subcellularLocation>
        <location evidence="1">Nucleus</location>
    </subcellularLocation>
</comment>
<dbReference type="Proteomes" id="UP000045706">
    <property type="component" value="Unassembled WGS sequence"/>
</dbReference>
<dbReference type="InterPro" id="IPR014001">
    <property type="entry name" value="Helicase_ATP-bd"/>
</dbReference>
<keyword evidence="5 10" id="KW-0347">Helicase</keyword>
<dbReference type="EMBL" id="CVQI01003136">
    <property type="protein sequence ID" value="CRK12433.1"/>
    <property type="molecule type" value="Genomic_DNA"/>
</dbReference>
<proteinExistence type="inferred from homology"/>
<dbReference type="PANTHER" id="PTHR47958">
    <property type="entry name" value="ATP-DEPENDENT RNA HELICASE DBP3"/>
    <property type="match status" value="1"/>
</dbReference>
<feature type="domain" description="DEAD-box RNA helicase Q" evidence="14">
    <location>
        <begin position="283"/>
        <end position="311"/>
    </location>
</feature>
<reference evidence="16" key="1">
    <citation type="submission" date="2015-05" db="EMBL/GenBank/DDBJ databases">
        <authorList>
            <person name="Fogelqvist Johan"/>
        </authorList>
    </citation>
    <scope>NUCLEOTIDE SEQUENCE [LARGE SCALE GENOMIC DNA]</scope>
</reference>
<comment type="catalytic activity">
    <reaction evidence="8">
        <text>ATP + H2O = ADP + phosphate + H(+)</text>
        <dbReference type="Rhea" id="RHEA:13065"/>
        <dbReference type="ChEBI" id="CHEBI:15377"/>
        <dbReference type="ChEBI" id="CHEBI:15378"/>
        <dbReference type="ChEBI" id="CHEBI:30616"/>
        <dbReference type="ChEBI" id="CHEBI:43474"/>
        <dbReference type="ChEBI" id="CHEBI:456216"/>
        <dbReference type="EC" id="3.6.4.13"/>
    </reaction>
</comment>
<dbReference type="Pfam" id="PF08543">
    <property type="entry name" value="Phos_pyr_kin"/>
    <property type="match status" value="1"/>
</dbReference>
<dbReference type="GO" id="GO:0003724">
    <property type="term" value="F:RNA helicase activity"/>
    <property type="evidence" value="ECO:0007669"/>
    <property type="project" value="UniProtKB-EC"/>
</dbReference>
<evidence type="ECO:0000256" key="10">
    <source>
        <dbReference type="RuleBase" id="RU000492"/>
    </source>
</evidence>
<keyword evidence="4 10" id="KW-0378">Hydrolase</keyword>
<dbReference type="GO" id="GO:0005524">
    <property type="term" value="F:ATP binding"/>
    <property type="evidence" value="ECO:0007669"/>
    <property type="project" value="UniProtKB-KW"/>
</dbReference>
<evidence type="ECO:0000256" key="6">
    <source>
        <dbReference type="ARBA" id="ARBA00022840"/>
    </source>
</evidence>
<dbReference type="SMART" id="SM00490">
    <property type="entry name" value="HELICc"/>
    <property type="match status" value="2"/>
</dbReference>
<keyword evidence="7" id="KW-0539">Nucleus</keyword>
<dbReference type="GO" id="GO:0000184">
    <property type="term" value="P:nuclear-transcribed mRNA catabolic process, nonsense-mediated decay"/>
    <property type="evidence" value="ECO:0007669"/>
    <property type="project" value="EnsemblFungi"/>
</dbReference>
<comment type="similarity">
    <text evidence="10">Belongs to the DEAD box helicase family.</text>
</comment>
<dbReference type="InterPro" id="IPR027417">
    <property type="entry name" value="P-loop_NTPase"/>
</dbReference>
<dbReference type="Gene3D" id="3.40.1190.20">
    <property type="match status" value="1"/>
</dbReference>
<dbReference type="SMART" id="SM00487">
    <property type="entry name" value="DEXDc"/>
    <property type="match status" value="1"/>
</dbReference>
<dbReference type="PROSITE" id="PS51192">
    <property type="entry name" value="HELICASE_ATP_BIND_1"/>
    <property type="match status" value="1"/>
</dbReference>
<dbReference type="InterPro" id="IPR013749">
    <property type="entry name" value="PM/HMP-P_kinase-1"/>
</dbReference>
<evidence type="ECO:0000256" key="7">
    <source>
        <dbReference type="ARBA" id="ARBA00023242"/>
    </source>
</evidence>
<dbReference type="EC" id="3.6.4.13" evidence="2"/>
<dbReference type="FunFam" id="3.40.50.300:FF:000079">
    <property type="entry name" value="probable ATP-dependent RNA helicase DDX17"/>
    <property type="match status" value="1"/>
</dbReference>
<evidence type="ECO:0000259" key="13">
    <source>
        <dbReference type="PROSITE" id="PS51194"/>
    </source>
</evidence>
<evidence type="ECO:0000313" key="16">
    <source>
        <dbReference type="Proteomes" id="UP000045706"/>
    </source>
</evidence>
<keyword evidence="3 10" id="KW-0547">Nucleotide-binding</keyword>
<dbReference type="Pfam" id="PF00270">
    <property type="entry name" value="DEAD"/>
    <property type="match status" value="1"/>
</dbReference>
<feature type="region of interest" description="Disordered" evidence="11">
    <location>
        <begin position="32"/>
        <end position="84"/>
    </location>
</feature>
<dbReference type="Gene3D" id="3.40.50.300">
    <property type="entry name" value="P-loop containing nucleotide triphosphate hydrolases"/>
    <property type="match status" value="3"/>
</dbReference>
<dbReference type="CDD" id="cd18787">
    <property type="entry name" value="SF2_C_DEAD"/>
    <property type="match status" value="1"/>
</dbReference>
<protein>
    <recommendedName>
        <fullName evidence="2">RNA helicase</fullName>
        <ecNumber evidence="2">3.6.4.13</ecNumber>
    </recommendedName>
</protein>
<dbReference type="InterPro" id="IPR011545">
    <property type="entry name" value="DEAD/DEAH_box_helicase_dom"/>
</dbReference>
<dbReference type="CDD" id="cd17966">
    <property type="entry name" value="DEADc_DDX5_DDX17"/>
    <property type="match status" value="1"/>
</dbReference>
<accession>A0A0G4KRH5</accession>
<evidence type="ECO:0000256" key="5">
    <source>
        <dbReference type="ARBA" id="ARBA00022806"/>
    </source>
</evidence>
<dbReference type="InterPro" id="IPR029056">
    <property type="entry name" value="Ribokinase-like"/>
</dbReference>
<evidence type="ECO:0000256" key="3">
    <source>
        <dbReference type="ARBA" id="ARBA00022741"/>
    </source>
</evidence>
<dbReference type="GO" id="GO:0071042">
    <property type="term" value="P:nuclear polyadenylation-dependent mRNA catabolic process"/>
    <property type="evidence" value="ECO:0007669"/>
    <property type="project" value="EnsemblFungi"/>
</dbReference>
<evidence type="ECO:0000256" key="2">
    <source>
        <dbReference type="ARBA" id="ARBA00012552"/>
    </source>
</evidence>
<evidence type="ECO:0000256" key="4">
    <source>
        <dbReference type="ARBA" id="ARBA00022801"/>
    </source>
</evidence>
<dbReference type="GO" id="GO:0005634">
    <property type="term" value="C:nucleus"/>
    <property type="evidence" value="ECO:0007669"/>
    <property type="project" value="UniProtKB-SubCell"/>
</dbReference>
<name>A0A0G4KRH5_VERLO</name>
<evidence type="ECO:0000259" key="12">
    <source>
        <dbReference type="PROSITE" id="PS51192"/>
    </source>
</evidence>
<dbReference type="GO" id="GO:0003729">
    <property type="term" value="F:mRNA binding"/>
    <property type="evidence" value="ECO:0007669"/>
    <property type="project" value="EnsemblFungi"/>
</dbReference>
<sequence length="638" mass="70546">MLEYNHYRLPIRRMVIELFDKSVLRTIVFEEDTDTEEEEDTLKPNDRIIEEDENASVSGDESRTERQRSVSNATDVRSEARSSREVAGGRVITNKFGAGCGLEADQKVIAAHGCYAQTATTALTAQDTKGVYDIHHVPGAFLRRQIDLCFGDITRFLRQDGWPALSIHGDKQQNERDWVLDQFKTGKSPIMVATDVASRGIGIGGYGGGGGGGYGGGGGGDRMSNLGAGLHKQEFDLASLPKFEKSFYKEHPDVAARSDAEVESFRKKHQMTIAGNDIPKPVETFDEANFPRYVIDEVKAQGFPAPTAIQSQGWPMALSGRDVVGIAETGSGKTLTYCLPAIVHINAQPLLAPGDGPIVLVLAPTRELAVQIQQEIAKFGKSSRIRNTCVYGGVPKGPQIRDLSRGVEVCIATPGRLIDMLEAGKTNLRRVTYLVLDEADRMLDMGFEPQIRKIISQIRPDKQTVMWSATWPKEVRALASDFLDDFIQVNIGSMDLAANHRITQIVEVVSESEKRDRMIKHLEKAMENKENKALIFVGTKRVADEITRFLRQDGWPALSIHGDKQQNERDWVLDQFKTGKSPIMVATDVASRGIDVRNITHVINYDYPNNSEDYIHRIGRTGRAGATGTAITLFTTDS</sequence>
<dbReference type="InterPro" id="IPR001650">
    <property type="entry name" value="Helicase_C-like"/>
</dbReference>
<evidence type="ECO:0000256" key="8">
    <source>
        <dbReference type="ARBA" id="ARBA00047984"/>
    </source>
</evidence>
<feature type="non-terminal residue" evidence="15">
    <location>
        <position position="638"/>
    </location>
</feature>
<feature type="domain" description="Helicase C-terminal" evidence="13">
    <location>
        <begin position="501"/>
        <end position="638"/>
    </location>
</feature>
<gene>
    <name evidence="15" type="ORF">BN1723_017292</name>
</gene>
<dbReference type="GO" id="GO:0030515">
    <property type="term" value="F:snoRNA binding"/>
    <property type="evidence" value="ECO:0007669"/>
    <property type="project" value="EnsemblFungi"/>
</dbReference>
<dbReference type="GO" id="GO:0006369">
    <property type="term" value="P:termination of RNA polymerase II transcription"/>
    <property type="evidence" value="ECO:0007669"/>
    <property type="project" value="EnsemblFungi"/>
</dbReference>
<dbReference type="PROSITE" id="PS51195">
    <property type="entry name" value="Q_MOTIF"/>
    <property type="match status" value="1"/>
</dbReference>
<dbReference type="PROSITE" id="PS51194">
    <property type="entry name" value="HELICASE_CTER"/>
    <property type="match status" value="2"/>
</dbReference>
<evidence type="ECO:0000313" key="15">
    <source>
        <dbReference type="EMBL" id="CRK12433.1"/>
    </source>
</evidence>
<dbReference type="InterPro" id="IPR014014">
    <property type="entry name" value="RNA_helicase_DEAD_Q_motif"/>
</dbReference>
<feature type="short sequence motif" description="Q motif" evidence="9">
    <location>
        <begin position="283"/>
        <end position="311"/>
    </location>
</feature>
<organism evidence="15 16">
    <name type="scientific">Verticillium longisporum</name>
    <name type="common">Verticillium dahliae var. longisporum</name>
    <dbReference type="NCBI Taxonomy" id="100787"/>
    <lineage>
        <taxon>Eukaryota</taxon>
        <taxon>Fungi</taxon>
        <taxon>Dikarya</taxon>
        <taxon>Ascomycota</taxon>
        <taxon>Pezizomycotina</taxon>
        <taxon>Sordariomycetes</taxon>
        <taxon>Hypocreomycetidae</taxon>
        <taxon>Glomerellales</taxon>
        <taxon>Plectosphaerellaceae</taxon>
        <taxon>Verticillium</taxon>
    </lineage>
</organism>
<evidence type="ECO:0000256" key="11">
    <source>
        <dbReference type="SAM" id="MobiDB-lite"/>
    </source>
</evidence>
<dbReference type="AlphaFoldDB" id="A0A0G4KRH5"/>
<dbReference type="GO" id="GO:0051880">
    <property type="term" value="F:G-quadruplex DNA binding"/>
    <property type="evidence" value="ECO:0007669"/>
    <property type="project" value="EnsemblFungi"/>
</dbReference>
<dbReference type="GO" id="GO:0006364">
    <property type="term" value="P:rRNA processing"/>
    <property type="evidence" value="ECO:0007669"/>
    <property type="project" value="EnsemblFungi"/>
</dbReference>
<evidence type="ECO:0000259" key="14">
    <source>
        <dbReference type="PROSITE" id="PS51195"/>
    </source>
</evidence>
<dbReference type="PROSITE" id="PS00039">
    <property type="entry name" value="DEAD_ATP_HELICASE"/>
    <property type="match status" value="1"/>
</dbReference>
<dbReference type="Pfam" id="PF00271">
    <property type="entry name" value="Helicase_C"/>
    <property type="match status" value="2"/>
</dbReference>